<accession>A0ABN9Q4H5</accession>
<keyword evidence="3" id="KW-1185">Reference proteome</keyword>
<sequence length="102" mass="10635">MTLGSTSPPTSRPTAPAPAATARPSRTHLSQRCSYDVGLQLQLPHLAQQRQPLLPLPALLARADPGIVAMTSGSNVAAHISQSSAEARCHCPPFSHALIPAL</sequence>
<proteinExistence type="predicted"/>
<protein>
    <submittedName>
        <fullName evidence="2">Uncharacterized protein</fullName>
    </submittedName>
</protein>
<dbReference type="EMBL" id="CAUYUJ010002404">
    <property type="protein sequence ID" value="CAK0800632.1"/>
    <property type="molecule type" value="Genomic_DNA"/>
</dbReference>
<organism evidence="2 3">
    <name type="scientific">Prorocentrum cordatum</name>
    <dbReference type="NCBI Taxonomy" id="2364126"/>
    <lineage>
        <taxon>Eukaryota</taxon>
        <taxon>Sar</taxon>
        <taxon>Alveolata</taxon>
        <taxon>Dinophyceae</taxon>
        <taxon>Prorocentrales</taxon>
        <taxon>Prorocentraceae</taxon>
        <taxon>Prorocentrum</taxon>
    </lineage>
</organism>
<dbReference type="Proteomes" id="UP001189429">
    <property type="component" value="Unassembled WGS sequence"/>
</dbReference>
<comment type="caution">
    <text evidence="2">The sequence shown here is derived from an EMBL/GenBank/DDBJ whole genome shotgun (WGS) entry which is preliminary data.</text>
</comment>
<feature type="compositionally biased region" description="Low complexity" evidence="1">
    <location>
        <begin position="1"/>
        <end position="24"/>
    </location>
</feature>
<feature type="region of interest" description="Disordered" evidence="1">
    <location>
        <begin position="1"/>
        <end position="28"/>
    </location>
</feature>
<gene>
    <name evidence="2" type="ORF">PCOR1329_LOCUS8732</name>
</gene>
<evidence type="ECO:0000256" key="1">
    <source>
        <dbReference type="SAM" id="MobiDB-lite"/>
    </source>
</evidence>
<evidence type="ECO:0000313" key="2">
    <source>
        <dbReference type="EMBL" id="CAK0800632.1"/>
    </source>
</evidence>
<name>A0ABN9Q4H5_9DINO</name>
<evidence type="ECO:0000313" key="3">
    <source>
        <dbReference type="Proteomes" id="UP001189429"/>
    </source>
</evidence>
<reference evidence="2" key="1">
    <citation type="submission" date="2023-10" db="EMBL/GenBank/DDBJ databases">
        <authorList>
            <person name="Chen Y."/>
            <person name="Shah S."/>
            <person name="Dougan E. K."/>
            <person name="Thang M."/>
            <person name="Chan C."/>
        </authorList>
    </citation>
    <scope>NUCLEOTIDE SEQUENCE [LARGE SCALE GENOMIC DNA]</scope>
</reference>